<evidence type="ECO:0000313" key="2">
    <source>
        <dbReference type="EMBL" id="ABQ23613.1"/>
    </source>
</evidence>
<organism evidence="2 3">
    <name type="scientific">Clostridium kluyveri (strain ATCC 8527 / DSM 555 / NBRC 12016 / NCIMB 10680 / K1)</name>
    <dbReference type="NCBI Taxonomy" id="431943"/>
    <lineage>
        <taxon>Bacteria</taxon>
        <taxon>Bacillati</taxon>
        <taxon>Bacillota</taxon>
        <taxon>Clostridia</taxon>
        <taxon>Eubacteriales</taxon>
        <taxon>Clostridiaceae</taxon>
        <taxon>Clostridium</taxon>
    </lineage>
</organism>
<gene>
    <name evidence="2" type="ordered locus">CKL_4014</name>
</gene>
<dbReference type="Proteomes" id="UP000002411">
    <property type="component" value="Plasmid pCKL555A"/>
</dbReference>
<proteinExistence type="predicted"/>
<dbReference type="KEGG" id="ckl:CKL_4014"/>
<reference evidence="2 3" key="1">
    <citation type="journal article" date="2008" name="Proc. Natl. Acad. Sci. U.S.A.">
        <title>The genome of Clostridium kluyveri, a strict anaerobe with unique metabolic features.</title>
        <authorList>
            <person name="Seedorf H."/>
            <person name="Fricke W.F."/>
            <person name="Veith B."/>
            <person name="Brueggemann H."/>
            <person name="Liesegang H."/>
            <person name="Strittmatter A."/>
            <person name="Miethke M."/>
            <person name="Buckel W."/>
            <person name="Hinderberger J."/>
            <person name="Li F."/>
            <person name="Hagemeier C."/>
            <person name="Thauer R.K."/>
            <person name="Gottschalk G."/>
        </authorList>
    </citation>
    <scope>NUCLEOTIDE SEQUENCE [LARGE SCALE GENOMIC DNA]</scope>
    <source>
        <strain evidence="3">ATCC 8527 / DSM 555 / NCIMB 10680</strain>
        <plasmid evidence="2 3">pCKL555A</plasmid>
    </source>
</reference>
<name>A5F9Q4_CLOK5</name>
<feature type="region of interest" description="Disordered" evidence="1">
    <location>
        <begin position="67"/>
        <end position="99"/>
    </location>
</feature>
<keyword evidence="2" id="KW-0614">Plasmid</keyword>
<evidence type="ECO:0000256" key="1">
    <source>
        <dbReference type="SAM" id="MobiDB-lite"/>
    </source>
</evidence>
<dbReference type="RefSeq" id="WP_011930360.1">
    <property type="nucleotide sequence ID" value="NC_009466.1"/>
</dbReference>
<dbReference type="HOGENOM" id="CLU_1591672_0_0_9"/>
<sequence>MSYKLGERFRVFTKKPGGKWRSQELEFVSESPYSIKFTNGKYPITINKYEIKTKTAKIERIESEGNNMAISKETNEAKNVKTDDNTENQNKKAVKNTDKPISRVMPKGVVLQPMELKGKLMDYKMYENGNGFTMKRPNGTTVMPIEFSEVQDLIKELQEIGRVGEVK</sequence>
<accession>A5F9Q4</accession>
<dbReference type="EMBL" id="CP000674">
    <property type="protein sequence ID" value="ABQ23613.1"/>
    <property type="molecule type" value="Genomic_DNA"/>
</dbReference>
<keyword evidence="3" id="KW-1185">Reference proteome</keyword>
<evidence type="ECO:0000313" key="3">
    <source>
        <dbReference type="Proteomes" id="UP000002411"/>
    </source>
</evidence>
<feature type="compositionally biased region" description="Basic and acidic residues" evidence="1">
    <location>
        <begin position="73"/>
        <end position="84"/>
    </location>
</feature>
<geneLocation type="plasmid" evidence="2 3">
    <name>pCKL555A</name>
</geneLocation>
<dbReference type="AlphaFoldDB" id="A5F9Q4"/>
<protein>
    <submittedName>
        <fullName evidence="2">Uncharacterized protein</fullName>
    </submittedName>
</protein>